<comment type="caution">
    <text evidence="1">The sequence shown here is derived from an EMBL/GenBank/DDBJ whole genome shotgun (WGS) entry which is preliminary data.</text>
</comment>
<dbReference type="EMBL" id="JAWPEI010000004">
    <property type="protein sequence ID" value="KAK4729647.1"/>
    <property type="molecule type" value="Genomic_DNA"/>
</dbReference>
<protein>
    <submittedName>
        <fullName evidence="1">Uncharacterized protein</fullName>
    </submittedName>
</protein>
<gene>
    <name evidence="1" type="ORF">R3W88_022635</name>
</gene>
<dbReference type="AlphaFoldDB" id="A0AAV9LWR4"/>
<reference evidence="1 2" key="1">
    <citation type="submission" date="2023-10" db="EMBL/GenBank/DDBJ databases">
        <title>Genome-Wide Identification Analysis in wild type Solanum Pinnatisectum Reveals Some Genes Defensing Phytophthora Infestans.</title>
        <authorList>
            <person name="Sun C."/>
        </authorList>
    </citation>
    <scope>NUCLEOTIDE SEQUENCE [LARGE SCALE GENOMIC DNA]</scope>
    <source>
        <strain evidence="1">LQN</strain>
        <tissue evidence="1">Leaf</tissue>
    </source>
</reference>
<sequence>MTIPDLPNHNSTIRSMQQILGAHVTTPYKPHVPPVYAVEAHTLKMPAVVNVPPTYVPRPRPNLKARNDCVYTHIAEPYVQLFERLRTSGVLQLVEGKLLDPILHNFDGNKRCAYHSGIQGHDTEDC</sequence>
<proteinExistence type="predicted"/>
<accession>A0AAV9LWR4</accession>
<name>A0AAV9LWR4_9SOLN</name>
<evidence type="ECO:0000313" key="1">
    <source>
        <dbReference type="EMBL" id="KAK4729647.1"/>
    </source>
</evidence>
<keyword evidence="2" id="KW-1185">Reference proteome</keyword>
<dbReference type="Proteomes" id="UP001311915">
    <property type="component" value="Unassembled WGS sequence"/>
</dbReference>
<evidence type="ECO:0000313" key="2">
    <source>
        <dbReference type="Proteomes" id="UP001311915"/>
    </source>
</evidence>
<organism evidence="1 2">
    <name type="scientific">Solanum pinnatisectum</name>
    <name type="common">tansyleaf nightshade</name>
    <dbReference type="NCBI Taxonomy" id="50273"/>
    <lineage>
        <taxon>Eukaryota</taxon>
        <taxon>Viridiplantae</taxon>
        <taxon>Streptophyta</taxon>
        <taxon>Embryophyta</taxon>
        <taxon>Tracheophyta</taxon>
        <taxon>Spermatophyta</taxon>
        <taxon>Magnoliopsida</taxon>
        <taxon>eudicotyledons</taxon>
        <taxon>Gunneridae</taxon>
        <taxon>Pentapetalae</taxon>
        <taxon>asterids</taxon>
        <taxon>lamiids</taxon>
        <taxon>Solanales</taxon>
        <taxon>Solanaceae</taxon>
        <taxon>Solanoideae</taxon>
        <taxon>Solaneae</taxon>
        <taxon>Solanum</taxon>
    </lineage>
</organism>